<accession>A0A8S9V9R0</accession>
<dbReference type="Pfam" id="PF08238">
    <property type="entry name" value="Sel1"/>
    <property type="match status" value="6"/>
</dbReference>
<proteinExistence type="inferred from homology"/>
<dbReference type="SMART" id="SM00671">
    <property type="entry name" value="SEL1"/>
    <property type="match status" value="5"/>
</dbReference>
<evidence type="ECO:0000256" key="1">
    <source>
        <dbReference type="ARBA" id="ARBA00038101"/>
    </source>
</evidence>
<keyword evidence="2" id="KW-0732">Signal</keyword>
<dbReference type="SUPFAM" id="SSF81901">
    <property type="entry name" value="HCP-like"/>
    <property type="match status" value="2"/>
</dbReference>
<dbReference type="AlphaFoldDB" id="A0A8S9V9R0"/>
<dbReference type="Gene3D" id="1.25.40.10">
    <property type="entry name" value="Tetratricopeptide repeat domain"/>
    <property type="match status" value="2"/>
</dbReference>
<dbReference type="InterPro" id="IPR011990">
    <property type="entry name" value="TPR-like_helical_dom_sf"/>
</dbReference>
<feature type="chain" id="PRO_5035793426" evidence="2">
    <location>
        <begin position="22"/>
        <end position="338"/>
    </location>
</feature>
<dbReference type="InterPro" id="IPR050767">
    <property type="entry name" value="Sel1_AlgK"/>
</dbReference>
<evidence type="ECO:0000256" key="2">
    <source>
        <dbReference type="SAM" id="SignalP"/>
    </source>
</evidence>
<protein>
    <submittedName>
        <fullName evidence="3">Sel1 repeat</fullName>
    </submittedName>
</protein>
<evidence type="ECO:0000313" key="3">
    <source>
        <dbReference type="EMBL" id="KAF4149353.1"/>
    </source>
</evidence>
<feature type="signal peptide" evidence="2">
    <location>
        <begin position="1"/>
        <end position="21"/>
    </location>
</feature>
<gene>
    <name evidence="3" type="ORF">GN958_ATG01490</name>
</gene>
<comment type="similarity">
    <text evidence="1">Belongs to the sel-1 family.</text>
</comment>
<sequence>MKFRAKLVLLVLALAAQVVCCTVSLVREDLKEVATPRGSPIDEGSMQTILHGVQQELPESLYLLAMMKFYGHGVDQNVEAAVTLLSRAAERGHRDAEFALGVLYGRGEGVVHSDTLSASWLAKSAARGHIDAKWMLAALVFTTRKIYRTSQTSVLITFCRMYNEGRGVDEDVHRAVKLLQDAGNPQAKFHLGVMYEYGRGVAQNFKTAAELYRQASEHQVPDAFYNLGLLHLQGRGVEQNFEHAREYFQQAVDLGSAQAMYALGQMHVHGQGSSIDYSQALYWLKRAAVQDDVRVSSTAHTVANEIELVLSQAELQVQHSERLLGVPIRVQIGTIDGN</sequence>
<reference evidence="3" key="1">
    <citation type="submission" date="2020-03" db="EMBL/GenBank/DDBJ databases">
        <title>Hybrid Assembly of Korean Phytophthora infestans isolates.</title>
        <authorList>
            <person name="Prokchorchik M."/>
            <person name="Lee Y."/>
            <person name="Seo J."/>
            <person name="Cho J.-H."/>
            <person name="Park Y.-E."/>
            <person name="Jang D.-C."/>
            <person name="Im J.-S."/>
            <person name="Choi J.-G."/>
            <person name="Park H.-J."/>
            <person name="Lee G.-B."/>
            <person name="Lee Y.-G."/>
            <person name="Hong S.-Y."/>
            <person name="Cho K."/>
            <person name="Sohn K.H."/>
        </authorList>
    </citation>
    <scope>NUCLEOTIDE SEQUENCE</scope>
    <source>
        <strain evidence="3">KR_2_A2</strain>
    </source>
</reference>
<dbReference type="PANTHER" id="PTHR11102">
    <property type="entry name" value="SEL-1-LIKE PROTEIN"/>
    <property type="match status" value="1"/>
</dbReference>
<dbReference type="InterPro" id="IPR006597">
    <property type="entry name" value="Sel1-like"/>
</dbReference>
<evidence type="ECO:0000313" key="4">
    <source>
        <dbReference type="Proteomes" id="UP000704712"/>
    </source>
</evidence>
<dbReference type="EMBL" id="JAACNO010000182">
    <property type="protein sequence ID" value="KAF4149353.1"/>
    <property type="molecule type" value="Genomic_DNA"/>
</dbReference>
<comment type="caution">
    <text evidence="3">The sequence shown here is derived from an EMBL/GenBank/DDBJ whole genome shotgun (WGS) entry which is preliminary data.</text>
</comment>
<dbReference type="PANTHER" id="PTHR11102:SF160">
    <property type="entry name" value="ERAD-ASSOCIATED E3 UBIQUITIN-PROTEIN LIGASE COMPONENT HRD3"/>
    <property type="match status" value="1"/>
</dbReference>
<name>A0A8S9V9R0_PHYIN</name>
<organism evidence="3 4">
    <name type="scientific">Phytophthora infestans</name>
    <name type="common">Potato late blight agent</name>
    <name type="synonym">Botrytis infestans</name>
    <dbReference type="NCBI Taxonomy" id="4787"/>
    <lineage>
        <taxon>Eukaryota</taxon>
        <taxon>Sar</taxon>
        <taxon>Stramenopiles</taxon>
        <taxon>Oomycota</taxon>
        <taxon>Peronosporomycetes</taxon>
        <taxon>Peronosporales</taxon>
        <taxon>Peronosporaceae</taxon>
        <taxon>Phytophthora</taxon>
    </lineage>
</organism>
<dbReference type="Proteomes" id="UP000704712">
    <property type="component" value="Unassembled WGS sequence"/>
</dbReference>